<keyword evidence="9" id="KW-0406">Ion transport</keyword>
<evidence type="ECO:0000313" key="19">
    <source>
        <dbReference type="EMBL" id="TGY75613.1"/>
    </source>
</evidence>
<evidence type="ECO:0000259" key="17">
    <source>
        <dbReference type="Pfam" id="PF02563"/>
    </source>
</evidence>
<evidence type="ECO:0000256" key="10">
    <source>
        <dbReference type="ARBA" id="ARBA00023114"/>
    </source>
</evidence>
<name>A0A4S2G1K2_9BACT</name>
<reference evidence="19 20" key="1">
    <citation type="submission" date="2019-04" db="EMBL/GenBank/DDBJ databases">
        <title>Microbes associate with the intestines of laboratory mice.</title>
        <authorList>
            <person name="Navarre W."/>
            <person name="Wong E."/>
            <person name="Huang K."/>
            <person name="Tropini C."/>
            <person name="Ng K."/>
            <person name="Yu B."/>
        </authorList>
    </citation>
    <scope>NUCLEOTIDE SEQUENCE [LARGE SCALE GENOMIC DNA]</scope>
    <source>
        <strain evidence="19 20">NM06_A21</strain>
    </source>
</reference>
<keyword evidence="5" id="KW-0762">Sugar transport</keyword>
<evidence type="ECO:0000256" key="8">
    <source>
        <dbReference type="ARBA" id="ARBA00023047"/>
    </source>
</evidence>
<keyword evidence="14" id="KW-0449">Lipoprotein</keyword>
<feature type="domain" description="SLBB" evidence="18">
    <location>
        <begin position="159"/>
        <end position="239"/>
    </location>
</feature>
<evidence type="ECO:0000256" key="16">
    <source>
        <dbReference type="SAM" id="SignalP"/>
    </source>
</evidence>
<keyword evidence="10" id="KW-0626">Porin</keyword>
<keyword evidence="7 16" id="KW-0732">Signal</keyword>
<dbReference type="Proteomes" id="UP000306630">
    <property type="component" value="Unassembled WGS sequence"/>
</dbReference>
<dbReference type="GO" id="GO:0046930">
    <property type="term" value="C:pore complex"/>
    <property type="evidence" value="ECO:0007669"/>
    <property type="project" value="UniProtKB-KW"/>
</dbReference>
<dbReference type="GO" id="GO:0015288">
    <property type="term" value="F:porin activity"/>
    <property type="evidence" value="ECO:0007669"/>
    <property type="project" value="UniProtKB-KW"/>
</dbReference>
<keyword evidence="11 15" id="KW-0472">Membrane</keyword>
<dbReference type="EMBL" id="SRYD01000010">
    <property type="protein sequence ID" value="TGY75613.1"/>
    <property type="molecule type" value="Genomic_DNA"/>
</dbReference>
<evidence type="ECO:0000256" key="4">
    <source>
        <dbReference type="ARBA" id="ARBA00022452"/>
    </source>
</evidence>
<feature type="chain" id="PRO_5030099768" evidence="16">
    <location>
        <begin position="23"/>
        <end position="282"/>
    </location>
</feature>
<evidence type="ECO:0000256" key="2">
    <source>
        <dbReference type="ARBA" id="ARBA00009450"/>
    </source>
</evidence>
<feature type="signal peptide" evidence="16">
    <location>
        <begin position="1"/>
        <end position="22"/>
    </location>
</feature>
<dbReference type="GO" id="GO:0006811">
    <property type="term" value="P:monoatomic ion transport"/>
    <property type="evidence" value="ECO:0007669"/>
    <property type="project" value="UniProtKB-KW"/>
</dbReference>
<organism evidence="19 20">
    <name type="scientific">Muribaculum intestinale</name>
    <dbReference type="NCBI Taxonomy" id="1796646"/>
    <lineage>
        <taxon>Bacteria</taxon>
        <taxon>Pseudomonadati</taxon>
        <taxon>Bacteroidota</taxon>
        <taxon>Bacteroidia</taxon>
        <taxon>Bacteroidales</taxon>
        <taxon>Muribaculaceae</taxon>
        <taxon>Muribaculum</taxon>
    </lineage>
</organism>
<evidence type="ECO:0000256" key="5">
    <source>
        <dbReference type="ARBA" id="ARBA00022597"/>
    </source>
</evidence>
<evidence type="ECO:0000256" key="3">
    <source>
        <dbReference type="ARBA" id="ARBA00022448"/>
    </source>
</evidence>
<proteinExistence type="inferred from homology"/>
<sequence>MMTRNIYIFAIICILFSGCKTAHDLSYFDSITEYDAGIIPGSDYEIKILPEDELLITVTSEVPSATAQFNQPMFNPILRSNLQDLAGSTQSISSSTSNISGSSRIPTYIVDKNGDIDFPSLGEIHVAGMTTQQIAKFIKEKASATVKDPIVKVALVNFKVNVLGEVAEPQTINVTTEKFSIFDAISTCGDLSEYGKRDNLIVIRENEDGTHTYQRLNLHDTTIFSSPYYYLKQNDIVYVEPNNIKQDNSKYNQNNSFKLSTISTIVSAASVIASLVIALTVK</sequence>
<evidence type="ECO:0000256" key="1">
    <source>
        <dbReference type="ARBA" id="ARBA00004571"/>
    </source>
</evidence>
<evidence type="ECO:0000256" key="15">
    <source>
        <dbReference type="SAM" id="Phobius"/>
    </source>
</evidence>
<protein>
    <submittedName>
        <fullName evidence="19">Polysaccharide export protein</fullName>
    </submittedName>
</protein>
<evidence type="ECO:0000313" key="20">
    <source>
        <dbReference type="Proteomes" id="UP000306630"/>
    </source>
</evidence>
<evidence type="ECO:0000256" key="7">
    <source>
        <dbReference type="ARBA" id="ARBA00022729"/>
    </source>
</evidence>
<dbReference type="InterPro" id="IPR003715">
    <property type="entry name" value="Poly_export_N"/>
</dbReference>
<dbReference type="AlphaFoldDB" id="A0A4S2G1K2"/>
<evidence type="ECO:0000256" key="12">
    <source>
        <dbReference type="ARBA" id="ARBA00023139"/>
    </source>
</evidence>
<feature type="domain" description="Polysaccharide export protein N-terminal" evidence="17">
    <location>
        <begin position="42"/>
        <end position="155"/>
    </location>
</feature>
<evidence type="ECO:0000256" key="6">
    <source>
        <dbReference type="ARBA" id="ARBA00022692"/>
    </source>
</evidence>
<evidence type="ECO:0000256" key="11">
    <source>
        <dbReference type="ARBA" id="ARBA00023136"/>
    </source>
</evidence>
<comment type="caution">
    <text evidence="19">The sequence shown here is derived from an EMBL/GenBank/DDBJ whole genome shotgun (WGS) entry which is preliminary data.</text>
</comment>
<dbReference type="PANTHER" id="PTHR33619:SF3">
    <property type="entry name" value="POLYSACCHARIDE EXPORT PROTEIN GFCE-RELATED"/>
    <property type="match status" value="1"/>
</dbReference>
<dbReference type="PANTHER" id="PTHR33619">
    <property type="entry name" value="POLYSACCHARIDE EXPORT PROTEIN GFCE-RELATED"/>
    <property type="match status" value="1"/>
</dbReference>
<keyword evidence="8" id="KW-0625">Polysaccharide transport</keyword>
<accession>A0A4S2G1K2</accession>
<dbReference type="Pfam" id="PF02563">
    <property type="entry name" value="Poly_export"/>
    <property type="match status" value="1"/>
</dbReference>
<keyword evidence="6 15" id="KW-0812">Transmembrane</keyword>
<dbReference type="GO" id="GO:0009279">
    <property type="term" value="C:cell outer membrane"/>
    <property type="evidence" value="ECO:0007669"/>
    <property type="project" value="UniProtKB-SubCell"/>
</dbReference>
<dbReference type="Pfam" id="PF22461">
    <property type="entry name" value="SLBB_2"/>
    <property type="match status" value="1"/>
</dbReference>
<evidence type="ECO:0000256" key="13">
    <source>
        <dbReference type="ARBA" id="ARBA00023237"/>
    </source>
</evidence>
<dbReference type="GO" id="GO:0015159">
    <property type="term" value="F:polysaccharide transmembrane transporter activity"/>
    <property type="evidence" value="ECO:0007669"/>
    <property type="project" value="InterPro"/>
</dbReference>
<gene>
    <name evidence="19" type="ORF">E5333_03645</name>
</gene>
<comment type="subcellular location">
    <subcellularLocation>
        <location evidence="1">Cell outer membrane</location>
        <topology evidence="1">Multi-pass membrane protein</topology>
    </subcellularLocation>
</comment>
<dbReference type="RefSeq" id="WP_123612205.1">
    <property type="nucleotide sequence ID" value="NZ_CANADA010000022.1"/>
</dbReference>
<keyword evidence="12" id="KW-0564">Palmitate</keyword>
<dbReference type="InterPro" id="IPR054765">
    <property type="entry name" value="SLBB_dom"/>
</dbReference>
<dbReference type="InterPro" id="IPR049712">
    <property type="entry name" value="Poly_export"/>
</dbReference>
<dbReference type="Gene3D" id="3.30.1950.10">
    <property type="entry name" value="wza like domain"/>
    <property type="match status" value="1"/>
</dbReference>
<evidence type="ECO:0000256" key="9">
    <source>
        <dbReference type="ARBA" id="ARBA00023065"/>
    </source>
</evidence>
<feature type="transmembrane region" description="Helical" evidence="15">
    <location>
        <begin position="259"/>
        <end position="281"/>
    </location>
</feature>
<keyword evidence="13" id="KW-0998">Cell outer membrane</keyword>
<evidence type="ECO:0000259" key="18">
    <source>
        <dbReference type="Pfam" id="PF22461"/>
    </source>
</evidence>
<evidence type="ECO:0000256" key="14">
    <source>
        <dbReference type="ARBA" id="ARBA00023288"/>
    </source>
</evidence>
<dbReference type="PROSITE" id="PS51257">
    <property type="entry name" value="PROKAR_LIPOPROTEIN"/>
    <property type="match status" value="1"/>
</dbReference>
<comment type="similarity">
    <text evidence="2">Belongs to the BexD/CtrA/VexA family.</text>
</comment>
<keyword evidence="15" id="KW-1133">Transmembrane helix</keyword>
<keyword evidence="4" id="KW-1134">Transmembrane beta strand</keyword>
<keyword evidence="3" id="KW-0813">Transport</keyword>